<dbReference type="EMBL" id="FNXB01000018">
    <property type="protein sequence ID" value="SEI00467.1"/>
    <property type="molecule type" value="Genomic_DNA"/>
</dbReference>
<organism evidence="1 3">
    <name type="scientific">Rhizobium tibeticum</name>
    <dbReference type="NCBI Taxonomy" id="501024"/>
    <lineage>
        <taxon>Bacteria</taxon>
        <taxon>Pseudomonadati</taxon>
        <taxon>Pseudomonadota</taxon>
        <taxon>Alphaproteobacteria</taxon>
        <taxon>Hyphomicrobiales</taxon>
        <taxon>Rhizobiaceae</taxon>
        <taxon>Rhizobium/Agrobacterium group</taxon>
        <taxon>Rhizobium</taxon>
    </lineage>
</organism>
<name>A0A1H8NTD7_9HYPH</name>
<accession>A0A1H8NTD7</accession>
<gene>
    <name evidence="1" type="ORF">RTCCBAU85039_3637</name>
    <name evidence="2" type="ORF">SAMN05216228_101571</name>
</gene>
<reference evidence="3" key="1">
    <citation type="submission" date="2016-10" db="EMBL/GenBank/DDBJ databases">
        <authorList>
            <person name="Wibberg D."/>
        </authorList>
    </citation>
    <scope>NUCLEOTIDE SEQUENCE [LARGE SCALE GENOMIC DNA]</scope>
</reference>
<protein>
    <submittedName>
        <fullName evidence="1">Uncharacterized protein</fullName>
    </submittedName>
</protein>
<evidence type="ECO:0000313" key="4">
    <source>
        <dbReference type="Proteomes" id="UP000198939"/>
    </source>
</evidence>
<reference evidence="1" key="3">
    <citation type="submission" date="2016-10" db="EMBL/GenBank/DDBJ databases">
        <authorList>
            <person name="de Groot N.N."/>
        </authorList>
    </citation>
    <scope>NUCLEOTIDE SEQUENCE [LARGE SCALE GENOMIC DNA]</scope>
    <source>
        <strain evidence="1">CCBAU85039</strain>
    </source>
</reference>
<keyword evidence="4" id="KW-1185">Reference proteome</keyword>
<reference evidence="2 4" key="2">
    <citation type="submission" date="2016-10" db="EMBL/GenBank/DDBJ databases">
        <authorList>
            <person name="Varghese N."/>
            <person name="Submissions S."/>
        </authorList>
    </citation>
    <scope>NUCLEOTIDE SEQUENCE [LARGE SCALE GENOMIC DNA]</scope>
    <source>
        <strain evidence="2 4">CGMCC 1.7071</strain>
    </source>
</reference>
<proteinExistence type="predicted"/>
<dbReference type="EMBL" id="FOCV01000015">
    <property type="protein sequence ID" value="SEO32849.1"/>
    <property type="molecule type" value="Genomic_DNA"/>
</dbReference>
<dbReference type="STRING" id="501024.RTCCBAU85039_3637"/>
<evidence type="ECO:0000313" key="2">
    <source>
        <dbReference type="EMBL" id="SEO32849.1"/>
    </source>
</evidence>
<dbReference type="Proteomes" id="UP000198939">
    <property type="component" value="Unassembled WGS sequence"/>
</dbReference>
<evidence type="ECO:0000313" key="1">
    <source>
        <dbReference type="EMBL" id="SEI00467.1"/>
    </source>
</evidence>
<dbReference type="AlphaFoldDB" id="A0A1H8NTD7"/>
<dbReference type="Proteomes" id="UP000183063">
    <property type="component" value="Unassembled WGS sequence"/>
</dbReference>
<sequence length="176" mass="19587">MSSRVVGSSLVPGSPSPILKSIPFSFGWNPASIPTQSRCRGHPRPTGRCHRSHGRCCSSGCIPRTSNSLRKRQFCQSKAMIFWSRRSPSRSAVDWHGNRQMVALMGNRAEAQGADVSTGRMKSRLIWLGLVRDPRTRWFRDPARQNPPPLRLHHSEACANGTEGLARHRAGNPQRA</sequence>
<evidence type="ECO:0000313" key="3">
    <source>
        <dbReference type="Proteomes" id="UP000183063"/>
    </source>
</evidence>